<dbReference type="InterPro" id="IPR008966">
    <property type="entry name" value="Adhesion_dom_sf"/>
</dbReference>
<feature type="chain" id="PRO_5036470461" evidence="1">
    <location>
        <begin position="21"/>
        <end position="378"/>
    </location>
</feature>
<comment type="caution">
    <text evidence="3">The sequence shown here is derived from an EMBL/GenBank/DDBJ whole genome shotgun (WGS) entry which is preliminary data.</text>
</comment>
<dbReference type="InterPro" id="IPR050263">
    <property type="entry name" value="Bact_Fimbrial_Adh_Pro"/>
</dbReference>
<dbReference type="RefSeq" id="WP_234622746.1">
    <property type="nucleotide sequence ID" value="NZ_JAHWXT010000001.1"/>
</dbReference>
<gene>
    <name evidence="3" type="ORF">KW868_03875</name>
</gene>
<organism evidence="3 4">
    <name type="scientific">Acinetobacter guillouiae</name>
    <name type="common">Acinetobacter genomosp. 11</name>
    <dbReference type="NCBI Taxonomy" id="106649"/>
    <lineage>
        <taxon>Bacteria</taxon>
        <taxon>Pseudomonadati</taxon>
        <taxon>Pseudomonadota</taxon>
        <taxon>Gammaproteobacteria</taxon>
        <taxon>Moraxellales</taxon>
        <taxon>Moraxellaceae</taxon>
        <taxon>Acinetobacter</taxon>
    </lineage>
</organism>
<proteinExistence type="predicted"/>
<dbReference type="InterPro" id="IPR036937">
    <property type="entry name" value="Adhesion_dom_fimbrial_sf"/>
</dbReference>
<dbReference type="Pfam" id="PF00419">
    <property type="entry name" value="Fimbrial"/>
    <property type="match status" value="1"/>
</dbReference>
<feature type="domain" description="Fimbrial-type adhesion" evidence="2">
    <location>
        <begin position="239"/>
        <end position="378"/>
    </location>
</feature>
<dbReference type="EMBL" id="JAHWXT010000001">
    <property type="protein sequence ID" value="MCF0263605.1"/>
    <property type="molecule type" value="Genomic_DNA"/>
</dbReference>
<dbReference type="Gene3D" id="2.60.40.1090">
    <property type="entry name" value="Fimbrial-type adhesion domain"/>
    <property type="match status" value="1"/>
</dbReference>
<evidence type="ECO:0000259" key="2">
    <source>
        <dbReference type="Pfam" id="PF00419"/>
    </source>
</evidence>
<dbReference type="InterPro" id="IPR000259">
    <property type="entry name" value="Adhesion_dom_fimbrial"/>
</dbReference>
<dbReference type="SUPFAM" id="SSF49401">
    <property type="entry name" value="Bacterial adhesins"/>
    <property type="match status" value="1"/>
</dbReference>
<dbReference type="GO" id="GO:0043709">
    <property type="term" value="P:cell adhesion involved in single-species biofilm formation"/>
    <property type="evidence" value="ECO:0007669"/>
    <property type="project" value="TreeGrafter"/>
</dbReference>
<name>A0A8X8KDJ8_ACIGI</name>
<feature type="signal peptide" evidence="1">
    <location>
        <begin position="1"/>
        <end position="20"/>
    </location>
</feature>
<reference evidence="3" key="1">
    <citation type="submission" date="2021-07" db="EMBL/GenBank/DDBJ databases">
        <authorList>
            <person name="Fernandez M."/>
            <person name="Pereira P."/>
            <person name="Torres Tejerizo G.A."/>
            <person name="Gonzalez P."/>
            <person name="Agostini E."/>
        </authorList>
    </citation>
    <scope>NUCLEOTIDE SEQUENCE</scope>
    <source>
        <strain evidence="3">SFC 500-1A</strain>
    </source>
</reference>
<evidence type="ECO:0000256" key="1">
    <source>
        <dbReference type="SAM" id="SignalP"/>
    </source>
</evidence>
<dbReference type="Proteomes" id="UP000887320">
    <property type="component" value="Unassembled WGS sequence"/>
</dbReference>
<dbReference type="GO" id="GO:0009289">
    <property type="term" value="C:pilus"/>
    <property type="evidence" value="ECO:0007669"/>
    <property type="project" value="InterPro"/>
</dbReference>
<dbReference type="PANTHER" id="PTHR33420">
    <property type="entry name" value="FIMBRIAL SUBUNIT ELFA-RELATED"/>
    <property type="match status" value="1"/>
</dbReference>
<accession>A0A8X8KDJ8</accession>
<sequence length="378" mass="40817">MNKGLWLSVPLMFLCSELAACTQFATAIYTNATNTITQFSYSQTFPVSISQRMVQNCNPNVRINSYFQATAGNTDLTGSSPFGINASTVVVNGSTADTATLNDAKAWLANNFKIGFSLGDEGKGKPAKNILNLNTDYNILPDTGNGRIINNSEGVPFFNGSDGGGTSRADSYIDNLSISFTNTTKPSAAIITALNGATVRIHLGTYHNKRGPYDDFRESIEYAGSLEIYQNLTFNFNFPTCTMANQIVNLATVPTSALNNNQTATEQSFNVNINCTMAMPSKVLLATITDSYTPSNINNNGILKNSPNLANRSNVDIQLRDASNIPLAIGSQRSFYSIPAGSTATTFIKALKARYFRSALRATAGYVRAQATVFLDYQ</sequence>
<dbReference type="AlphaFoldDB" id="A0A8X8KDJ8"/>
<keyword evidence="1" id="KW-0732">Signal</keyword>
<evidence type="ECO:0000313" key="4">
    <source>
        <dbReference type="Proteomes" id="UP000887320"/>
    </source>
</evidence>
<protein>
    <submittedName>
        <fullName evidence="3">Fimbrial protein</fullName>
    </submittedName>
</protein>
<evidence type="ECO:0000313" key="3">
    <source>
        <dbReference type="EMBL" id="MCF0263605.1"/>
    </source>
</evidence>
<dbReference type="PANTHER" id="PTHR33420:SF10">
    <property type="entry name" value="FIMBRIAE MAJOR SUBUNIT"/>
    <property type="match status" value="1"/>
</dbReference>